<evidence type="ECO:0000256" key="4">
    <source>
        <dbReference type="ARBA" id="ARBA00022490"/>
    </source>
</evidence>
<dbReference type="EC" id="3.1.3.-" evidence="10"/>
<comment type="function">
    <text evidence="10">Plays an important role in bacterial chemotaxis signal transduction pathway by accelerating the dephosphorylation of phosphorylated CheY (CheY-P).</text>
</comment>
<dbReference type="OrthoDB" id="9773007at2"/>
<dbReference type="GO" id="GO:0097588">
    <property type="term" value="P:archaeal or bacterial-type flagellum-dependent cell motility"/>
    <property type="evidence" value="ECO:0007669"/>
    <property type="project" value="UniProtKB-KW"/>
</dbReference>
<dbReference type="PIRSF" id="PIRSF002884">
    <property type="entry name" value="CheZ"/>
    <property type="match status" value="1"/>
</dbReference>
<dbReference type="GO" id="GO:0009288">
    <property type="term" value="C:bacterial-type flagellum"/>
    <property type="evidence" value="ECO:0007669"/>
    <property type="project" value="InterPro"/>
</dbReference>
<evidence type="ECO:0000256" key="12">
    <source>
        <dbReference type="SAM" id="MobiDB-lite"/>
    </source>
</evidence>
<dbReference type="Proteomes" id="UP000017184">
    <property type="component" value="Chromosome"/>
</dbReference>
<comment type="subunit">
    <text evidence="10">Homodimer.</text>
</comment>
<evidence type="ECO:0000256" key="9">
    <source>
        <dbReference type="ARBA" id="ARBA00029599"/>
    </source>
</evidence>
<dbReference type="GO" id="GO:0005737">
    <property type="term" value="C:cytoplasm"/>
    <property type="evidence" value="ECO:0007669"/>
    <property type="project" value="UniProtKB-SubCell"/>
</dbReference>
<dbReference type="InterPro" id="IPR050992">
    <property type="entry name" value="CheZ_family_phosphatases"/>
</dbReference>
<dbReference type="GO" id="GO:0006935">
    <property type="term" value="P:chemotaxis"/>
    <property type="evidence" value="ECO:0007669"/>
    <property type="project" value="UniProtKB-KW"/>
</dbReference>
<protein>
    <recommendedName>
        <fullName evidence="3 10">Protein phosphatase CheZ</fullName>
        <ecNumber evidence="10">3.1.3.-</ecNumber>
    </recommendedName>
    <alternativeName>
        <fullName evidence="9 10">Chemotaxis protein CheZ</fullName>
    </alternativeName>
</protein>
<sequence>MSVTLSKEEAYTRLGAIVREMHEALTLLGSNQLNSIVQEIPNARDRLTYVGKMTEDAANKVLGLVEKAKPDCDHLATHGSELSQSLARMASAEDFSVDRARALLMVCGKFADRTARFAQDQAETLSDIMMAQDFQDLSGQVIKKVVDIINRTEVQLVQLLLDSSPGASTAESPDPSATQTATMNVNDHRLEGPQTADDALKQSDVDDLLASLGF</sequence>
<keyword evidence="7 10" id="KW-0378">Hydrolase</keyword>
<evidence type="ECO:0000256" key="10">
    <source>
        <dbReference type="PIRNR" id="PIRNR002884"/>
    </source>
</evidence>
<dbReference type="STRING" id="946483.Cenrod_2030"/>
<keyword evidence="4 10" id="KW-0963">Cytoplasm</keyword>
<evidence type="ECO:0000256" key="11">
    <source>
        <dbReference type="PIRSR" id="PIRSR002884-1"/>
    </source>
</evidence>
<evidence type="ECO:0000256" key="5">
    <source>
        <dbReference type="ARBA" id="ARBA00022500"/>
    </source>
</evidence>
<evidence type="ECO:0000313" key="13">
    <source>
        <dbReference type="EMBL" id="AGX88102.1"/>
    </source>
</evidence>
<feature type="region of interest" description="Disordered" evidence="12">
    <location>
        <begin position="165"/>
        <end position="202"/>
    </location>
</feature>
<evidence type="ECO:0000256" key="7">
    <source>
        <dbReference type="ARBA" id="ARBA00022801"/>
    </source>
</evidence>
<feature type="compositionally biased region" description="Polar residues" evidence="12">
    <location>
        <begin position="165"/>
        <end position="185"/>
    </location>
</feature>
<feature type="site" description="Enhances dephosphorylation of CheY-P" evidence="11">
    <location>
        <position position="140"/>
    </location>
</feature>
<dbReference type="RefSeq" id="WP_022775001.1">
    <property type="nucleotide sequence ID" value="NC_022576.1"/>
</dbReference>
<dbReference type="GO" id="GO:0004721">
    <property type="term" value="F:phosphoprotein phosphatase activity"/>
    <property type="evidence" value="ECO:0007669"/>
    <property type="project" value="UniProtKB-KW"/>
</dbReference>
<organism evidence="13 14">
    <name type="scientific">Candidatus Symbiobacter mobilis CR</name>
    <dbReference type="NCBI Taxonomy" id="946483"/>
    <lineage>
        <taxon>Bacteria</taxon>
        <taxon>Pseudomonadati</taxon>
        <taxon>Pseudomonadota</taxon>
        <taxon>Betaproteobacteria</taxon>
        <taxon>Burkholderiales</taxon>
        <taxon>Comamonadaceae</taxon>
    </lineage>
</organism>
<keyword evidence="6 10" id="KW-0283">Flagellar rotation</keyword>
<gene>
    <name evidence="13" type="primary">cheZ-2</name>
    <name evidence="13" type="ORF">Cenrod_2030</name>
</gene>
<evidence type="ECO:0000256" key="2">
    <source>
        <dbReference type="ARBA" id="ARBA00005908"/>
    </source>
</evidence>
<evidence type="ECO:0000256" key="6">
    <source>
        <dbReference type="ARBA" id="ARBA00022779"/>
    </source>
</evidence>
<accession>U5N9L8</accession>
<comment type="similarity">
    <text evidence="2 10">Belongs to the CheZ family.</text>
</comment>
<evidence type="ECO:0000256" key="1">
    <source>
        <dbReference type="ARBA" id="ARBA00004496"/>
    </source>
</evidence>
<dbReference type="PANTHER" id="PTHR43693">
    <property type="entry name" value="PROTEIN PHOSPHATASE CHEZ"/>
    <property type="match status" value="1"/>
</dbReference>
<keyword evidence="5 10" id="KW-0145">Chemotaxis</keyword>
<comment type="subcellular location">
    <subcellularLocation>
        <location evidence="1 10">Cytoplasm</location>
    </subcellularLocation>
</comment>
<dbReference type="AlphaFoldDB" id="U5N9L8"/>
<dbReference type="GO" id="GO:0050920">
    <property type="term" value="P:regulation of chemotaxis"/>
    <property type="evidence" value="ECO:0007669"/>
    <property type="project" value="InterPro"/>
</dbReference>
<dbReference type="EMBL" id="CP004885">
    <property type="protein sequence ID" value="AGX88102.1"/>
    <property type="molecule type" value="Genomic_DNA"/>
</dbReference>
<dbReference type="PANTHER" id="PTHR43693:SF1">
    <property type="entry name" value="PROTEIN PHOSPHATASE CHEZ"/>
    <property type="match status" value="1"/>
</dbReference>
<dbReference type="SUPFAM" id="SSF75708">
    <property type="entry name" value="Chemotaxis phosphatase CheZ"/>
    <property type="match status" value="1"/>
</dbReference>
<evidence type="ECO:0000313" key="14">
    <source>
        <dbReference type="Proteomes" id="UP000017184"/>
    </source>
</evidence>
<dbReference type="HOGENOM" id="CLU_080718_0_0_4"/>
<keyword evidence="8 10" id="KW-0904">Protein phosphatase</keyword>
<keyword evidence="14" id="KW-1185">Reference proteome</keyword>
<evidence type="ECO:0000256" key="3">
    <source>
        <dbReference type="ARBA" id="ARBA00018484"/>
    </source>
</evidence>
<reference evidence="13 14" key="1">
    <citation type="journal article" date="2013" name="Genome Biol.">
        <title>Genomic analysis reveals key aspects of prokaryotic symbiosis in the phototrophic consortium "Chlorochromatium aggregatum".</title>
        <authorList>
            <person name="Liu Z."/>
            <person name="Muller J."/>
            <person name="Li T."/>
            <person name="Alvey R.M."/>
            <person name="Vogl K."/>
            <person name="Frigaard N.U."/>
            <person name="Rockwell N.C."/>
            <person name="Boyd E.S."/>
            <person name="Tomsho L.P."/>
            <person name="Schuster S.C."/>
            <person name="Henke P."/>
            <person name="Rohde M."/>
            <person name="Overmann J."/>
            <person name="Bryant D.A."/>
        </authorList>
    </citation>
    <scope>NUCLEOTIDE SEQUENCE [LARGE SCALE GENOMIC DNA]</scope>
    <source>
        <strain evidence="13">CR</strain>
    </source>
</reference>
<proteinExistence type="inferred from homology"/>
<dbReference type="eggNOG" id="COG3143">
    <property type="taxonomic scope" value="Bacteria"/>
</dbReference>
<dbReference type="Gene3D" id="1.10.287.500">
    <property type="entry name" value="Helix hairpin bin"/>
    <property type="match status" value="1"/>
</dbReference>
<dbReference type="KEGG" id="cbx:Cenrod_2030"/>
<dbReference type="PATRIC" id="fig|946483.4.peg.2043"/>
<dbReference type="InterPro" id="IPR007439">
    <property type="entry name" value="Chemotax_Pase_CheZ"/>
</dbReference>
<evidence type="ECO:0000256" key="8">
    <source>
        <dbReference type="ARBA" id="ARBA00022912"/>
    </source>
</evidence>
<name>U5N9L8_9BURK</name>
<dbReference type="Pfam" id="PF04344">
    <property type="entry name" value="CheZ"/>
    <property type="match status" value="1"/>
</dbReference>